<keyword evidence="2" id="KW-1185">Reference proteome</keyword>
<dbReference type="Gene3D" id="2.60.120.620">
    <property type="entry name" value="q2cbj1_9rhob like domain"/>
    <property type="match status" value="1"/>
</dbReference>
<name>A0ABQ9FD60_TEGGR</name>
<dbReference type="SUPFAM" id="SSF51197">
    <property type="entry name" value="Clavaminate synthase-like"/>
    <property type="match status" value="1"/>
</dbReference>
<protein>
    <submittedName>
        <fullName evidence="1">Uncharacterized protein</fullName>
    </submittedName>
</protein>
<proteinExistence type="predicted"/>
<dbReference type="InterPro" id="IPR008775">
    <property type="entry name" value="Phytyl_CoA_dOase-like"/>
</dbReference>
<dbReference type="PANTHER" id="PTHR40128">
    <property type="entry name" value="EXPRESSED PROTEIN"/>
    <property type="match status" value="1"/>
</dbReference>
<dbReference type="EMBL" id="JARBDR010000337">
    <property type="protein sequence ID" value="KAJ8315249.1"/>
    <property type="molecule type" value="Genomic_DNA"/>
</dbReference>
<dbReference type="Pfam" id="PF05721">
    <property type="entry name" value="PhyH"/>
    <property type="match status" value="1"/>
</dbReference>
<comment type="caution">
    <text evidence="1">The sequence shown here is derived from an EMBL/GenBank/DDBJ whole genome shotgun (WGS) entry which is preliminary data.</text>
</comment>
<evidence type="ECO:0000313" key="2">
    <source>
        <dbReference type="Proteomes" id="UP001217089"/>
    </source>
</evidence>
<accession>A0ABQ9FD60</accession>
<sequence>MFYRIEGFKKFQETYGQLDIEAVNLKGTGWFTLDPFEITKFGGQWKSADFKAGDVLIFTMRTVHMSTSNLTDQVRISCDTRWQPASEPADRRYVGDFQKVPPKFGLYSDDTKEDATQVTIEDFRQKWRI</sequence>
<reference evidence="1 2" key="1">
    <citation type="submission" date="2022-12" db="EMBL/GenBank/DDBJ databases">
        <title>Chromosome-level genome of Tegillarca granosa.</title>
        <authorList>
            <person name="Kim J."/>
        </authorList>
    </citation>
    <scope>NUCLEOTIDE SEQUENCE [LARGE SCALE GENOMIC DNA]</scope>
    <source>
        <strain evidence="1">Teg-2019</strain>
        <tissue evidence="1">Adductor muscle</tissue>
    </source>
</reference>
<dbReference type="PANTHER" id="PTHR40128:SF1">
    <property type="entry name" value="PHYTANOYL-COA HYDROXYLASE"/>
    <property type="match status" value="1"/>
</dbReference>
<evidence type="ECO:0000313" key="1">
    <source>
        <dbReference type="EMBL" id="KAJ8315249.1"/>
    </source>
</evidence>
<organism evidence="1 2">
    <name type="scientific">Tegillarca granosa</name>
    <name type="common">Malaysian cockle</name>
    <name type="synonym">Anadara granosa</name>
    <dbReference type="NCBI Taxonomy" id="220873"/>
    <lineage>
        <taxon>Eukaryota</taxon>
        <taxon>Metazoa</taxon>
        <taxon>Spiralia</taxon>
        <taxon>Lophotrochozoa</taxon>
        <taxon>Mollusca</taxon>
        <taxon>Bivalvia</taxon>
        <taxon>Autobranchia</taxon>
        <taxon>Pteriomorphia</taxon>
        <taxon>Arcoida</taxon>
        <taxon>Arcoidea</taxon>
        <taxon>Arcidae</taxon>
        <taxon>Tegillarca</taxon>
    </lineage>
</organism>
<gene>
    <name evidence="1" type="ORF">KUTeg_007399</name>
</gene>
<dbReference type="Proteomes" id="UP001217089">
    <property type="component" value="Unassembled WGS sequence"/>
</dbReference>